<keyword evidence="4" id="KW-1003">Cell membrane</keyword>
<dbReference type="InterPro" id="IPR003918">
    <property type="entry name" value="NADH_UbQ_OxRdtase"/>
</dbReference>
<feature type="transmembrane region" description="Helical" evidence="10">
    <location>
        <begin position="451"/>
        <end position="476"/>
    </location>
</feature>
<dbReference type="Proteomes" id="UP000034029">
    <property type="component" value="Chromosome"/>
</dbReference>
<dbReference type="KEGG" id="shv:AAT16_03165"/>
<feature type="transmembrane region" description="Helical" evidence="10">
    <location>
        <begin position="408"/>
        <end position="430"/>
    </location>
</feature>
<evidence type="ECO:0000313" key="13">
    <source>
        <dbReference type="EMBL" id="SFK82649.1"/>
    </source>
</evidence>
<keyword evidence="6 10" id="KW-1133">Transmembrane helix</keyword>
<dbReference type="Pfam" id="PF00361">
    <property type="entry name" value="Proton_antipo_M"/>
    <property type="match status" value="1"/>
</dbReference>
<feature type="transmembrane region" description="Helical" evidence="10">
    <location>
        <begin position="164"/>
        <end position="185"/>
    </location>
</feature>
<keyword evidence="8 10" id="KW-0472">Membrane</keyword>
<dbReference type="PRINTS" id="PR01437">
    <property type="entry name" value="NUOXDRDTASE4"/>
</dbReference>
<feature type="transmembrane region" description="Helical" evidence="10">
    <location>
        <begin position="33"/>
        <end position="54"/>
    </location>
</feature>
<protein>
    <submittedName>
        <fullName evidence="12">Monovalent cation/H+ antiporter subunit D</fullName>
        <ecNumber evidence="12">1.6.5.3</ecNumber>
    </submittedName>
    <submittedName>
        <fullName evidence="13">Multisubunit sodium/proton antiporter, MrpD subunit</fullName>
    </submittedName>
</protein>
<dbReference type="PANTHER" id="PTHR42703">
    <property type="entry name" value="NADH DEHYDROGENASE"/>
    <property type="match status" value="1"/>
</dbReference>
<evidence type="ECO:0000256" key="8">
    <source>
        <dbReference type="ARBA" id="ARBA00023136"/>
    </source>
</evidence>
<dbReference type="GO" id="GO:0042773">
    <property type="term" value="P:ATP synthesis coupled electron transport"/>
    <property type="evidence" value="ECO:0007669"/>
    <property type="project" value="InterPro"/>
</dbReference>
<evidence type="ECO:0000256" key="10">
    <source>
        <dbReference type="SAM" id="Phobius"/>
    </source>
</evidence>
<feature type="transmembrane region" description="Helical" evidence="10">
    <location>
        <begin position="6"/>
        <end position="24"/>
    </location>
</feature>
<reference evidence="14" key="2">
    <citation type="submission" date="2015-04" db="EMBL/GenBank/DDBJ databases">
        <title>Complete genome sequence of Salinicoccus halodurans strain H3B36, isolated from the Qaidam basin of China.</title>
        <authorList>
            <person name="Ma Y."/>
            <person name="Jiang K."/>
            <person name="Xue Y."/>
        </authorList>
    </citation>
    <scope>NUCLEOTIDE SEQUENCE [LARGE SCALE GENOMIC DNA]</scope>
    <source>
        <strain evidence="14">H3B36</strain>
    </source>
</reference>
<feature type="transmembrane region" description="Helical" evidence="10">
    <location>
        <begin position="74"/>
        <end position="97"/>
    </location>
</feature>
<feature type="transmembrane region" description="Helical" evidence="10">
    <location>
        <begin position="109"/>
        <end position="126"/>
    </location>
</feature>
<feature type="domain" description="NADH:quinone oxidoreductase/Mrp antiporter transmembrane" evidence="11">
    <location>
        <begin position="129"/>
        <end position="418"/>
    </location>
</feature>
<feature type="transmembrane region" description="Helical" evidence="10">
    <location>
        <begin position="333"/>
        <end position="352"/>
    </location>
</feature>
<keyword evidence="3" id="KW-0050">Antiport</keyword>
<dbReference type="GO" id="GO:0015297">
    <property type="term" value="F:antiporter activity"/>
    <property type="evidence" value="ECO:0007669"/>
    <property type="project" value="UniProtKB-KW"/>
</dbReference>
<evidence type="ECO:0000256" key="1">
    <source>
        <dbReference type="ARBA" id="ARBA00004651"/>
    </source>
</evidence>
<feature type="transmembrane region" description="Helical" evidence="10">
    <location>
        <begin position="303"/>
        <end position="321"/>
    </location>
</feature>
<evidence type="ECO:0000259" key="11">
    <source>
        <dbReference type="Pfam" id="PF00361"/>
    </source>
</evidence>
<dbReference type="EC" id="1.6.5.3" evidence="12"/>
<dbReference type="GO" id="GO:0005886">
    <property type="term" value="C:plasma membrane"/>
    <property type="evidence" value="ECO:0007669"/>
    <property type="project" value="UniProtKB-SubCell"/>
</dbReference>
<dbReference type="GO" id="GO:0008137">
    <property type="term" value="F:NADH dehydrogenase (ubiquinone) activity"/>
    <property type="evidence" value="ECO:0007669"/>
    <property type="project" value="InterPro"/>
</dbReference>
<dbReference type="GO" id="GO:0016491">
    <property type="term" value="F:oxidoreductase activity"/>
    <property type="evidence" value="ECO:0007669"/>
    <property type="project" value="UniProtKB-KW"/>
</dbReference>
<comment type="subcellular location">
    <subcellularLocation>
        <location evidence="1">Cell membrane</location>
        <topology evidence="1">Multi-pass membrane protein</topology>
    </subcellularLocation>
    <subcellularLocation>
        <location evidence="9">Membrane</location>
        <topology evidence="9">Multi-pass membrane protein</topology>
    </subcellularLocation>
</comment>
<keyword evidence="3" id="KW-0813">Transport</keyword>
<evidence type="ECO:0000256" key="2">
    <source>
        <dbReference type="ARBA" id="ARBA00005346"/>
    </source>
</evidence>
<evidence type="ECO:0000313" key="12">
    <source>
        <dbReference type="EMBL" id="AKG73304.1"/>
    </source>
</evidence>
<accession>A0A0F7HJR9</accession>
<evidence type="ECO:0000256" key="5">
    <source>
        <dbReference type="ARBA" id="ARBA00022692"/>
    </source>
</evidence>
<comment type="similarity">
    <text evidence="2">Belongs to the CPA3 antiporters (TC 2.A.63) subunit D family.</text>
</comment>
<reference evidence="13 15" key="3">
    <citation type="submission" date="2016-10" db="EMBL/GenBank/DDBJ databases">
        <authorList>
            <person name="Varghese N."/>
            <person name="Submissions S."/>
        </authorList>
    </citation>
    <scope>NUCLEOTIDE SEQUENCE [LARGE SCALE GENOMIC DNA]</scope>
    <source>
        <strain evidence="13 15">CGMCC 1.6501</strain>
    </source>
</reference>
<dbReference type="Proteomes" id="UP000183090">
    <property type="component" value="Unassembled WGS sequence"/>
</dbReference>
<dbReference type="EMBL" id="CP011366">
    <property type="protein sequence ID" value="AKG73304.1"/>
    <property type="molecule type" value="Genomic_DNA"/>
</dbReference>
<feature type="transmembrane region" description="Helical" evidence="10">
    <location>
        <begin position="243"/>
        <end position="260"/>
    </location>
</feature>
<sequence length="497" mass="54998">MTTNILALLPIMIPIFAGIIMLFMGKRPVMHRVVSGISGLLMILAAIWIVAHVFQNGTMVTYIGDWMAPFGINVVIDMASALLLLTTSIITFAVVVYSFQSIGIERERYYYYVMVMFMIAGVNGAFSTGDIFNMFVFFEVFLLASYVLITLGGTKIQLQEGFKYLLVNMISSNFFVLGVAYLYSVTGSLNMADIYLKLEDYDGSLVIMTIIAVVFMFVFATKAGVFPLFFWLPGSYYAPPMPVIALFGALLTKVGIYAIARTYSLFFIDNQAFTHQALLLLALLTIILGSVGAMAYTDMKKVIIYNILIAVGIILVGFSLMDEVGTIGAMYYLIHDMIIKAALFMLVGFIIYRTGKADSERLGGLIRKHPVTGWMFLVAGFALAGVPPLSGFYGKFFIVQSAFDNDHYIAGIIVLVSSLAVLVSVVRIFMNVFWREEMDFSTLKPIKSDKLLFSSIGLVIVSVTFGLAADFLYPFFEMAASSFHDPASYASYLTEVE</sequence>
<name>A0A0F7HJR9_9STAP</name>
<feature type="transmembrane region" description="Helical" evidence="10">
    <location>
        <begin position="373"/>
        <end position="396"/>
    </location>
</feature>
<proteinExistence type="inferred from homology"/>
<dbReference type="NCBIfam" id="NF005818">
    <property type="entry name" value="PRK07691.1"/>
    <property type="match status" value="1"/>
</dbReference>
<dbReference type="AlphaFoldDB" id="A0A0F7HJR9"/>
<dbReference type="RefSeq" id="WP_046789495.1">
    <property type="nucleotide sequence ID" value="NZ_CP011366.1"/>
</dbReference>
<evidence type="ECO:0000256" key="6">
    <source>
        <dbReference type="ARBA" id="ARBA00022989"/>
    </source>
</evidence>
<keyword evidence="14" id="KW-1185">Reference proteome</keyword>
<keyword evidence="12" id="KW-0560">Oxidoreductase</keyword>
<feature type="transmembrane region" description="Helical" evidence="10">
    <location>
        <begin position="132"/>
        <end position="152"/>
    </location>
</feature>
<dbReference type="PANTHER" id="PTHR42703:SF1">
    <property type="entry name" value="NA(+)_H(+) ANTIPORTER SUBUNIT D1"/>
    <property type="match status" value="1"/>
</dbReference>
<keyword evidence="7" id="KW-0406">Ion transport</keyword>
<evidence type="ECO:0000256" key="4">
    <source>
        <dbReference type="ARBA" id="ARBA00022475"/>
    </source>
</evidence>
<feature type="transmembrane region" description="Helical" evidence="10">
    <location>
        <begin position="272"/>
        <end position="296"/>
    </location>
</feature>
<evidence type="ECO:0000256" key="7">
    <source>
        <dbReference type="ARBA" id="ARBA00023065"/>
    </source>
</evidence>
<evidence type="ECO:0000256" key="3">
    <source>
        <dbReference type="ARBA" id="ARBA00022449"/>
    </source>
</evidence>
<evidence type="ECO:0000256" key="9">
    <source>
        <dbReference type="RuleBase" id="RU000320"/>
    </source>
</evidence>
<feature type="transmembrane region" description="Helical" evidence="10">
    <location>
        <begin position="205"/>
        <end position="231"/>
    </location>
</feature>
<gene>
    <name evidence="12" type="ORF">AAT16_03165</name>
    <name evidence="13" type="ORF">SAMN05216235_1889</name>
</gene>
<evidence type="ECO:0000313" key="15">
    <source>
        <dbReference type="Proteomes" id="UP000183090"/>
    </source>
</evidence>
<reference evidence="12 14" key="1">
    <citation type="journal article" date="2015" name="Int. J. Syst. Evol. Microbiol.">
        <title>Complete genome sequence of Salinicoccus halodurans H3B36, isolated from the Qaidam Basin in China.</title>
        <authorList>
            <person name="Jiang K."/>
            <person name="Xue Y."/>
            <person name="Ma Y."/>
        </authorList>
    </citation>
    <scope>NUCLEOTIDE SEQUENCE [LARGE SCALE GENOMIC DNA]</scope>
    <source>
        <strain evidence="12 14">H3B36</strain>
    </source>
</reference>
<keyword evidence="5 9" id="KW-0812">Transmembrane</keyword>
<dbReference type="InterPro" id="IPR001750">
    <property type="entry name" value="ND/Mrp_TM"/>
</dbReference>
<evidence type="ECO:0000313" key="14">
    <source>
        <dbReference type="Proteomes" id="UP000034029"/>
    </source>
</evidence>
<organism evidence="13 15">
    <name type="scientific">Salinicoccus halodurans</name>
    <dbReference type="NCBI Taxonomy" id="407035"/>
    <lineage>
        <taxon>Bacteria</taxon>
        <taxon>Bacillati</taxon>
        <taxon>Bacillota</taxon>
        <taxon>Bacilli</taxon>
        <taxon>Bacillales</taxon>
        <taxon>Staphylococcaceae</taxon>
        <taxon>Salinicoccus</taxon>
    </lineage>
</organism>
<dbReference type="EMBL" id="FOTB01000004">
    <property type="protein sequence ID" value="SFK82649.1"/>
    <property type="molecule type" value="Genomic_DNA"/>
</dbReference>
<dbReference type="OrthoDB" id="9811718at2"/>
<dbReference type="InterPro" id="IPR050586">
    <property type="entry name" value="CPA3_Na-H_Antiporter_D"/>
</dbReference>